<organism evidence="2 3">
    <name type="scientific">Paenibacillus psychroresistens</name>
    <dbReference type="NCBI Taxonomy" id="1778678"/>
    <lineage>
        <taxon>Bacteria</taxon>
        <taxon>Bacillati</taxon>
        <taxon>Bacillota</taxon>
        <taxon>Bacilli</taxon>
        <taxon>Bacillales</taxon>
        <taxon>Paenibacillaceae</taxon>
        <taxon>Paenibacillus</taxon>
    </lineage>
</organism>
<accession>A0A6B8RMX6</accession>
<dbReference type="InterPro" id="IPR012675">
    <property type="entry name" value="Beta-grasp_dom_sf"/>
</dbReference>
<feature type="domain" description="2Fe-2S ferredoxin-type" evidence="1">
    <location>
        <begin position="1"/>
        <end position="97"/>
    </location>
</feature>
<dbReference type="InterPro" id="IPR001041">
    <property type="entry name" value="2Fe-2S_ferredoxin-type"/>
</dbReference>
<dbReference type="CDD" id="cd00207">
    <property type="entry name" value="fer2"/>
    <property type="match status" value="1"/>
</dbReference>
<dbReference type="SUPFAM" id="SSF54292">
    <property type="entry name" value="2Fe-2S ferredoxin-like"/>
    <property type="match status" value="1"/>
</dbReference>
<evidence type="ECO:0000259" key="1">
    <source>
        <dbReference type="PROSITE" id="PS51085"/>
    </source>
</evidence>
<dbReference type="InterPro" id="IPR036010">
    <property type="entry name" value="2Fe-2S_ferredoxin-like_sf"/>
</dbReference>
<dbReference type="EMBL" id="CP034235">
    <property type="protein sequence ID" value="QGQ96895.1"/>
    <property type="molecule type" value="Genomic_DNA"/>
</dbReference>
<sequence>MIELIARLSSKTVEAEASFSILDLAIKHDIPWLFSCTHGTCARCRCLVTEGLELLNEPTEAELDRLEPEEFEQGYRLACQAKVVSQGHVKVKNVPYF</sequence>
<dbReference type="Gene3D" id="3.10.20.30">
    <property type="match status" value="1"/>
</dbReference>
<gene>
    <name evidence="2" type="ORF">EHS13_19395</name>
</gene>
<dbReference type="Pfam" id="PF00111">
    <property type="entry name" value="Fer2"/>
    <property type="match status" value="1"/>
</dbReference>
<name>A0A6B8RMX6_9BACL</name>
<dbReference type="PROSITE" id="PS51085">
    <property type="entry name" value="2FE2S_FER_2"/>
    <property type="match status" value="1"/>
</dbReference>
<dbReference type="RefSeq" id="WP_155701995.1">
    <property type="nucleotide sequence ID" value="NZ_CP034235.1"/>
</dbReference>
<keyword evidence="3" id="KW-1185">Reference proteome</keyword>
<evidence type="ECO:0000313" key="3">
    <source>
        <dbReference type="Proteomes" id="UP000426246"/>
    </source>
</evidence>
<dbReference type="GO" id="GO:0051536">
    <property type="term" value="F:iron-sulfur cluster binding"/>
    <property type="evidence" value="ECO:0007669"/>
    <property type="project" value="InterPro"/>
</dbReference>
<dbReference type="KEGG" id="ppsc:EHS13_19395"/>
<protein>
    <submittedName>
        <fullName evidence="2">(2Fe-2S)-binding protein</fullName>
    </submittedName>
</protein>
<dbReference type="Proteomes" id="UP000426246">
    <property type="component" value="Chromosome"/>
</dbReference>
<dbReference type="OrthoDB" id="9807864at2"/>
<proteinExistence type="predicted"/>
<dbReference type="AlphaFoldDB" id="A0A6B8RMX6"/>
<reference evidence="3" key="1">
    <citation type="submission" date="2018-11" db="EMBL/GenBank/DDBJ databases">
        <title>Complete genome sequence of Paenibacillus sp. ML311-T8.</title>
        <authorList>
            <person name="Nam Y.-D."/>
            <person name="Kang J."/>
            <person name="Chung W.-H."/>
            <person name="Park Y.S."/>
        </authorList>
    </citation>
    <scope>NUCLEOTIDE SEQUENCE [LARGE SCALE GENOMIC DNA]</scope>
    <source>
        <strain evidence="3">ML311-T8</strain>
    </source>
</reference>
<evidence type="ECO:0000313" key="2">
    <source>
        <dbReference type="EMBL" id="QGQ96895.1"/>
    </source>
</evidence>